<protein>
    <submittedName>
        <fullName evidence="1">Uncharacterized protein</fullName>
    </submittedName>
</protein>
<dbReference type="EMBL" id="LQPQ01000029">
    <property type="protein sequence ID" value="ORW85625.1"/>
    <property type="molecule type" value="Genomic_DNA"/>
</dbReference>
<accession>A0A1X2DBR8</accession>
<evidence type="ECO:0000313" key="1">
    <source>
        <dbReference type="EMBL" id="ORW85625.1"/>
    </source>
</evidence>
<keyword evidence="2" id="KW-1185">Reference proteome</keyword>
<gene>
    <name evidence="1" type="ORF">AWC22_11390</name>
</gene>
<name>A0A1X2DBR8_9MYCO</name>
<comment type="caution">
    <text evidence="1">The sequence shown here is derived from an EMBL/GenBank/DDBJ whole genome shotgun (WGS) entry which is preliminary data.</text>
</comment>
<proteinExistence type="predicted"/>
<dbReference type="Proteomes" id="UP000193087">
    <property type="component" value="Unassembled WGS sequence"/>
</dbReference>
<evidence type="ECO:0000313" key="2">
    <source>
        <dbReference type="Proteomes" id="UP000193087"/>
    </source>
</evidence>
<reference evidence="1 2" key="1">
    <citation type="submission" date="2016-01" db="EMBL/GenBank/DDBJ databases">
        <title>The new phylogeny of the genus Mycobacterium.</title>
        <authorList>
            <person name="Tarcisio F."/>
            <person name="Conor M."/>
            <person name="Antonella G."/>
            <person name="Elisabetta G."/>
            <person name="Giulia F.S."/>
            <person name="Sara T."/>
            <person name="Anna F."/>
            <person name="Clotilde B."/>
            <person name="Roberto B."/>
            <person name="Veronica D.S."/>
            <person name="Fabio R."/>
            <person name="Monica P."/>
            <person name="Olivier J."/>
            <person name="Enrico T."/>
            <person name="Nicola S."/>
        </authorList>
    </citation>
    <scope>NUCLEOTIDE SEQUENCE [LARGE SCALE GENOMIC DNA]</scope>
    <source>
        <strain evidence="1 2">DSM 45176</strain>
    </source>
</reference>
<organism evidence="1 2">
    <name type="scientific">Mycobacterium riyadhense</name>
    <dbReference type="NCBI Taxonomy" id="486698"/>
    <lineage>
        <taxon>Bacteria</taxon>
        <taxon>Bacillati</taxon>
        <taxon>Actinomycetota</taxon>
        <taxon>Actinomycetes</taxon>
        <taxon>Mycobacteriales</taxon>
        <taxon>Mycobacteriaceae</taxon>
        <taxon>Mycobacterium</taxon>
    </lineage>
</organism>
<dbReference type="AlphaFoldDB" id="A0A1X2DBR8"/>
<sequence>MGQRGAQPQVHAEAESQVFIGVSHDIEAKRFVEHLVVPVGGDYDRYPDAPLGMGTPRMTVSSVAVRIPCLTGVNRGIVASVACGIRSGGSSVSAVGGIWPKR</sequence>